<feature type="transmembrane region" description="Helical" evidence="7">
    <location>
        <begin position="74"/>
        <end position="99"/>
    </location>
</feature>
<keyword evidence="6 7" id="KW-0472">Membrane</keyword>
<dbReference type="RefSeq" id="WP_216414995.1">
    <property type="nucleotide sequence ID" value="NZ_JAHLQK010000001.1"/>
</dbReference>
<keyword evidence="5 7" id="KW-1133">Transmembrane helix</keyword>
<keyword evidence="9" id="KW-1185">Reference proteome</keyword>
<dbReference type="PANTHER" id="PTHR43663:SF2">
    <property type="entry name" value="CHROMATE TRANSPORT PROTEIN-RELATED"/>
    <property type="match status" value="1"/>
</dbReference>
<dbReference type="Proteomes" id="UP000779508">
    <property type="component" value="Unassembled WGS sequence"/>
</dbReference>
<evidence type="ECO:0000256" key="4">
    <source>
        <dbReference type="ARBA" id="ARBA00022692"/>
    </source>
</evidence>
<evidence type="ECO:0000256" key="6">
    <source>
        <dbReference type="ARBA" id="ARBA00023136"/>
    </source>
</evidence>
<organism evidence="8 9">
    <name type="scientific">Alkaliphilus flagellatus</name>
    <dbReference type="NCBI Taxonomy" id="2841507"/>
    <lineage>
        <taxon>Bacteria</taxon>
        <taxon>Bacillati</taxon>
        <taxon>Bacillota</taxon>
        <taxon>Clostridia</taxon>
        <taxon>Peptostreptococcales</taxon>
        <taxon>Natronincolaceae</taxon>
        <taxon>Alkaliphilus</taxon>
    </lineage>
</organism>
<name>A0ABS6G293_9FIRM</name>
<keyword evidence="4 7" id="KW-0812">Transmembrane</keyword>
<dbReference type="Pfam" id="PF02417">
    <property type="entry name" value="Chromate_transp"/>
    <property type="match status" value="1"/>
</dbReference>
<evidence type="ECO:0000313" key="8">
    <source>
        <dbReference type="EMBL" id="MBU5675525.1"/>
    </source>
</evidence>
<feature type="transmembrane region" description="Helical" evidence="7">
    <location>
        <begin position="139"/>
        <end position="171"/>
    </location>
</feature>
<evidence type="ECO:0000313" key="9">
    <source>
        <dbReference type="Proteomes" id="UP000779508"/>
    </source>
</evidence>
<feature type="transmembrane region" description="Helical" evidence="7">
    <location>
        <begin position="6"/>
        <end position="29"/>
    </location>
</feature>
<dbReference type="InterPro" id="IPR052518">
    <property type="entry name" value="CHR_Transporter"/>
</dbReference>
<feature type="transmembrane region" description="Helical" evidence="7">
    <location>
        <begin position="111"/>
        <end position="127"/>
    </location>
</feature>
<comment type="similarity">
    <text evidence="2">Belongs to the chromate ion transporter (CHR) (TC 2.A.51) family.</text>
</comment>
<accession>A0ABS6G293</accession>
<protein>
    <submittedName>
        <fullName evidence="8">Chromate transporter</fullName>
    </submittedName>
</protein>
<dbReference type="EMBL" id="JAHLQK010000001">
    <property type="protein sequence ID" value="MBU5675525.1"/>
    <property type="molecule type" value="Genomic_DNA"/>
</dbReference>
<keyword evidence="3" id="KW-1003">Cell membrane</keyword>
<evidence type="ECO:0000256" key="3">
    <source>
        <dbReference type="ARBA" id="ARBA00022475"/>
    </source>
</evidence>
<comment type="subcellular location">
    <subcellularLocation>
        <location evidence="1">Cell membrane</location>
        <topology evidence="1">Multi-pass membrane protein</topology>
    </subcellularLocation>
</comment>
<evidence type="ECO:0000256" key="5">
    <source>
        <dbReference type="ARBA" id="ARBA00022989"/>
    </source>
</evidence>
<evidence type="ECO:0000256" key="2">
    <source>
        <dbReference type="ARBA" id="ARBA00005262"/>
    </source>
</evidence>
<proteinExistence type="inferred from homology"/>
<dbReference type="InterPro" id="IPR003370">
    <property type="entry name" value="Chromate_transpt"/>
</dbReference>
<evidence type="ECO:0000256" key="7">
    <source>
        <dbReference type="SAM" id="Phobius"/>
    </source>
</evidence>
<reference evidence="8 9" key="1">
    <citation type="submission" date="2021-06" db="EMBL/GenBank/DDBJ databases">
        <authorList>
            <person name="Sun Q."/>
            <person name="Li D."/>
        </authorList>
    </citation>
    <scope>NUCLEOTIDE SEQUENCE [LARGE SCALE GENOMIC DNA]</scope>
    <source>
        <strain evidence="8 9">MSJ-5</strain>
    </source>
</reference>
<gene>
    <name evidence="8" type="ORF">KQI88_03745</name>
</gene>
<evidence type="ECO:0000256" key="1">
    <source>
        <dbReference type="ARBA" id="ARBA00004651"/>
    </source>
</evidence>
<comment type="caution">
    <text evidence="8">The sequence shown here is derived from an EMBL/GenBank/DDBJ whole genome shotgun (WGS) entry which is preliminary data.</text>
</comment>
<dbReference type="PANTHER" id="PTHR43663">
    <property type="entry name" value="CHROMATE TRANSPORT PROTEIN-RELATED"/>
    <property type="match status" value="1"/>
</dbReference>
<sequence>MKELLTMFFSFFKIGAFTFGGGYAMIPLIEKEVVETKKWISKEEFTDILVISQSFPGALPVNSSLFIGYKLGGVVGAIIALLGVIIPSFLIILTIAISFAHFRDNPAVDNVFKGITGAVPVLVLLAVKSLSKSVKKNTVNIMITVICVISIVVFDIHPVIMIFLSALYGIFFSEKQAEKDNEASLERQVEKIENAN</sequence>